<sequence length="124" mass="14096">MTSTGEETSYVVDDDGLDDKSDVDPPQEPDLDGAEVALFYELELVPTEPEDVERSSNEEEKHLRFRAYSYPAHMHNVDLLIDDVLEFPDLPHKRHHRTRSLLDSGELEVGKEFSSKDSLLGVLK</sequence>
<feature type="region of interest" description="Disordered" evidence="1">
    <location>
        <begin position="1"/>
        <end position="31"/>
    </location>
</feature>
<name>A0A9D3UKK1_9ROSI</name>
<organism evidence="2 3">
    <name type="scientific">Gossypium stocksii</name>
    <dbReference type="NCBI Taxonomy" id="47602"/>
    <lineage>
        <taxon>Eukaryota</taxon>
        <taxon>Viridiplantae</taxon>
        <taxon>Streptophyta</taxon>
        <taxon>Embryophyta</taxon>
        <taxon>Tracheophyta</taxon>
        <taxon>Spermatophyta</taxon>
        <taxon>Magnoliopsida</taxon>
        <taxon>eudicotyledons</taxon>
        <taxon>Gunneridae</taxon>
        <taxon>Pentapetalae</taxon>
        <taxon>rosids</taxon>
        <taxon>malvids</taxon>
        <taxon>Malvales</taxon>
        <taxon>Malvaceae</taxon>
        <taxon>Malvoideae</taxon>
        <taxon>Gossypium</taxon>
    </lineage>
</organism>
<protein>
    <submittedName>
        <fullName evidence="2">Uncharacterized protein</fullName>
    </submittedName>
</protein>
<accession>A0A9D3UKK1</accession>
<gene>
    <name evidence="2" type="ORF">J1N35_037640</name>
</gene>
<dbReference type="EMBL" id="JAIQCV010000011">
    <property type="protein sequence ID" value="KAH1046856.1"/>
    <property type="molecule type" value="Genomic_DNA"/>
</dbReference>
<evidence type="ECO:0000313" key="3">
    <source>
        <dbReference type="Proteomes" id="UP000828251"/>
    </source>
</evidence>
<evidence type="ECO:0000313" key="2">
    <source>
        <dbReference type="EMBL" id="KAH1046856.1"/>
    </source>
</evidence>
<dbReference type="AlphaFoldDB" id="A0A9D3UKK1"/>
<proteinExistence type="predicted"/>
<evidence type="ECO:0000256" key="1">
    <source>
        <dbReference type="SAM" id="MobiDB-lite"/>
    </source>
</evidence>
<comment type="caution">
    <text evidence="2">The sequence shown here is derived from an EMBL/GenBank/DDBJ whole genome shotgun (WGS) entry which is preliminary data.</text>
</comment>
<reference evidence="2 3" key="1">
    <citation type="journal article" date="2021" name="Plant Biotechnol. J.">
        <title>Multi-omics assisted identification of the key and species-specific regulatory components of drought-tolerant mechanisms in Gossypium stocksii.</title>
        <authorList>
            <person name="Yu D."/>
            <person name="Ke L."/>
            <person name="Zhang D."/>
            <person name="Wu Y."/>
            <person name="Sun Y."/>
            <person name="Mei J."/>
            <person name="Sun J."/>
            <person name="Sun Y."/>
        </authorList>
    </citation>
    <scope>NUCLEOTIDE SEQUENCE [LARGE SCALE GENOMIC DNA]</scope>
    <source>
        <strain evidence="3">cv. E1</strain>
        <tissue evidence="2">Leaf</tissue>
    </source>
</reference>
<dbReference type="Proteomes" id="UP000828251">
    <property type="component" value="Unassembled WGS sequence"/>
</dbReference>
<keyword evidence="3" id="KW-1185">Reference proteome</keyword>